<proteinExistence type="predicted"/>
<evidence type="ECO:0000313" key="2">
    <source>
        <dbReference type="EMBL" id="ABW30967.1"/>
    </source>
</evidence>
<sequence>MDNQPLKQSVRMAVVMGIFLPLAETVRRSNHILDILRFLNWFDDYILGGVLLLAAYLVLRQVANGITYLVAAWSFAAGALALSFLGQLDYFRTHTADPGIFNTAFIAFAKGMIFIYLMVGLGLAIKANAIREKQLMQK</sequence>
<keyword evidence="1" id="KW-1133">Transmembrane helix</keyword>
<dbReference type="OrthoDB" id="582384at2"/>
<feature type="transmembrane region" description="Helical" evidence="1">
    <location>
        <begin position="105"/>
        <end position="125"/>
    </location>
</feature>
<organism evidence="2 3">
    <name type="scientific">Acaryochloris marina (strain MBIC 11017)</name>
    <dbReference type="NCBI Taxonomy" id="329726"/>
    <lineage>
        <taxon>Bacteria</taxon>
        <taxon>Bacillati</taxon>
        <taxon>Cyanobacteriota</taxon>
        <taxon>Cyanophyceae</taxon>
        <taxon>Acaryochloridales</taxon>
        <taxon>Acaryochloridaceae</taxon>
        <taxon>Acaryochloris</taxon>
    </lineage>
</organism>
<dbReference type="eggNOG" id="ENOG503417B">
    <property type="taxonomic scope" value="Bacteria"/>
</dbReference>
<keyword evidence="1" id="KW-0472">Membrane</keyword>
<evidence type="ECO:0000313" key="3">
    <source>
        <dbReference type="Proteomes" id="UP000000268"/>
    </source>
</evidence>
<accession>B0C2S9</accession>
<dbReference type="KEGG" id="amr:AM1_6035"/>
<keyword evidence="1" id="KW-0812">Transmembrane</keyword>
<protein>
    <submittedName>
        <fullName evidence="2">Uncharacterized protein</fullName>
    </submittedName>
</protein>
<dbReference type="STRING" id="329726.AM1_6035"/>
<dbReference type="EMBL" id="CP000828">
    <property type="protein sequence ID" value="ABW30967.1"/>
    <property type="molecule type" value="Genomic_DNA"/>
</dbReference>
<dbReference type="Proteomes" id="UP000000268">
    <property type="component" value="Chromosome"/>
</dbReference>
<reference evidence="2 3" key="1">
    <citation type="journal article" date="2008" name="Proc. Natl. Acad. Sci. U.S.A.">
        <title>Niche adaptation and genome expansion in the chlorophyll d-producing cyanobacterium Acaryochloris marina.</title>
        <authorList>
            <person name="Swingley W.D."/>
            <person name="Chen M."/>
            <person name="Cheung P.C."/>
            <person name="Conrad A.L."/>
            <person name="Dejesa L.C."/>
            <person name="Hao J."/>
            <person name="Honchak B.M."/>
            <person name="Karbach L.E."/>
            <person name="Kurdoglu A."/>
            <person name="Lahiri S."/>
            <person name="Mastrian S.D."/>
            <person name="Miyashita H."/>
            <person name="Page L."/>
            <person name="Ramakrishna P."/>
            <person name="Satoh S."/>
            <person name="Sattley W.M."/>
            <person name="Shimada Y."/>
            <person name="Taylor H.L."/>
            <person name="Tomo T."/>
            <person name="Tsuchiya T."/>
            <person name="Wang Z.T."/>
            <person name="Raymond J."/>
            <person name="Mimuro M."/>
            <person name="Blankenship R.E."/>
            <person name="Touchman J.W."/>
        </authorList>
    </citation>
    <scope>NUCLEOTIDE SEQUENCE [LARGE SCALE GENOMIC DNA]</scope>
    <source>
        <strain evidence="3">MBIC 11017</strain>
    </source>
</reference>
<dbReference type="RefSeq" id="WP_012166166.1">
    <property type="nucleotide sequence ID" value="NC_009925.1"/>
</dbReference>
<feature type="transmembrane region" description="Helical" evidence="1">
    <location>
        <begin position="38"/>
        <end position="59"/>
    </location>
</feature>
<gene>
    <name evidence="2" type="ordered locus">AM1_6035</name>
</gene>
<dbReference type="HOGENOM" id="CLU_1923854_0_0_3"/>
<name>B0C2S9_ACAM1</name>
<keyword evidence="3" id="KW-1185">Reference proteome</keyword>
<dbReference type="AlphaFoldDB" id="B0C2S9"/>
<evidence type="ECO:0000256" key="1">
    <source>
        <dbReference type="SAM" id="Phobius"/>
    </source>
</evidence>
<feature type="transmembrane region" description="Helical" evidence="1">
    <location>
        <begin position="66"/>
        <end position="85"/>
    </location>
</feature>